<sequence>MAAESNPVGRIGVAESGRRDDGTEFARAAFSDWKTPNGSGALFFADANNSKANGANASVGFLKQERAGVEGFQVSHNVLTAGIENNGGLMARLTAYDGTLHAGPVDINGGVGFDTGFSFKDGVEAKLGGIGGKLSDKEIQACFIACVGVKWG</sequence>
<accession>A0A8J2LB99</accession>
<evidence type="ECO:0000313" key="2">
    <source>
        <dbReference type="Proteomes" id="UP000708208"/>
    </source>
</evidence>
<evidence type="ECO:0000313" key="1">
    <source>
        <dbReference type="EMBL" id="CAG7828746.1"/>
    </source>
</evidence>
<dbReference type="AlphaFoldDB" id="A0A8J2LB99"/>
<keyword evidence="2" id="KW-1185">Reference proteome</keyword>
<proteinExistence type="predicted"/>
<name>A0A8J2LB99_9HEXA</name>
<dbReference type="Proteomes" id="UP000708208">
    <property type="component" value="Unassembled WGS sequence"/>
</dbReference>
<organism evidence="1 2">
    <name type="scientific">Allacma fusca</name>
    <dbReference type="NCBI Taxonomy" id="39272"/>
    <lineage>
        <taxon>Eukaryota</taxon>
        <taxon>Metazoa</taxon>
        <taxon>Ecdysozoa</taxon>
        <taxon>Arthropoda</taxon>
        <taxon>Hexapoda</taxon>
        <taxon>Collembola</taxon>
        <taxon>Symphypleona</taxon>
        <taxon>Sminthuridae</taxon>
        <taxon>Allacma</taxon>
    </lineage>
</organism>
<gene>
    <name evidence="1" type="ORF">AFUS01_LOCUS38654</name>
</gene>
<protein>
    <submittedName>
        <fullName evidence="1">Uncharacterized protein</fullName>
    </submittedName>
</protein>
<comment type="caution">
    <text evidence="1">The sequence shown here is derived from an EMBL/GenBank/DDBJ whole genome shotgun (WGS) entry which is preliminary data.</text>
</comment>
<dbReference type="EMBL" id="CAJVCH010548663">
    <property type="protein sequence ID" value="CAG7828746.1"/>
    <property type="molecule type" value="Genomic_DNA"/>
</dbReference>
<reference evidence="1" key="1">
    <citation type="submission" date="2021-06" db="EMBL/GenBank/DDBJ databases">
        <authorList>
            <person name="Hodson N. C."/>
            <person name="Mongue J. A."/>
            <person name="Jaron S. K."/>
        </authorList>
    </citation>
    <scope>NUCLEOTIDE SEQUENCE</scope>
</reference>